<accession>A0A853F4Z1</accession>
<dbReference type="AlphaFoldDB" id="A0A853F4Z1"/>
<dbReference type="EMBL" id="JACCHT010000001">
    <property type="protein sequence ID" value="NYT27310.1"/>
    <property type="molecule type" value="Genomic_DNA"/>
</dbReference>
<reference evidence="1 2" key="1">
    <citation type="submission" date="2020-05" db="EMBL/GenBank/DDBJ databases">
        <title>Horizontal transmission and recombination maintain forever young bacterial symbiont genomes.</title>
        <authorList>
            <person name="Russell S.L."/>
            <person name="Pepper-Tunick E."/>
            <person name="Svedberg J."/>
            <person name="Byrne A."/>
            <person name="Ruelas Castillo J."/>
            <person name="Vollmers C."/>
            <person name="Beinart R.A."/>
            <person name="Corbett-Detig R."/>
        </authorList>
    </citation>
    <scope>NUCLEOTIDE SEQUENCE [LARGE SCALE GENOMIC DNA]</scope>
    <source>
        <strain evidence="1">455</strain>
    </source>
</reference>
<evidence type="ECO:0000313" key="1">
    <source>
        <dbReference type="EMBL" id="NYT27310.1"/>
    </source>
</evidence>
<dbReference type="Proteomes" id="UP000568751">
    <property type="component" value="Unassembled WGS sequence"/>
</dbReference>
<proteinExistence type="predicted"/>
<sequence>MIFSPKQNMIQKVVFVWDCDVSLNLQEANGTYPYILDRNEGNNIASKGIENMFSEELFSGFTNTITRSKDIQKLILIAVEKDFTDFILSRNDLDDFIKFKPLFTYINSLSD</sequence>
<comment type="caution">
    <text evidence="1">The sequence shown here is derived from an EMBL/GenBank/DDBJ whole genome shotgun (WGS) entry which is preliminary data.</text>
</comment>
<evidence type="ECO:0000313" key="2">
    <source>
        <dbReference type="Proteomes" id="UP000568751"/>
    </source>
</evidence>
<gene>
    <name evidence="1" type="ORF">H0A76_05100</name>
</gene>
<protein>
    <submittedName>
        <fullName evidence="1">Uncharacterized protein</fullName>
    </submittedName>
</protein>
<organism evidence="1 2">
    <name type="scientific">Candidatus Thiodubiliella endoseptemdiera</name>
    <dbReference type="NCBI Taxonomy" id="2738886"/>
    <lineage>
        <taxon>Bacteria</taxon>
        <taxon>Pseudomonadati</taxon>
        <taxon>Pseudomonadota</taxon>
        <taxon>Gammaproteobacteria</taxon>
        <taxon>Candidatus Pseudothioglobaceae</taxon>
        <taxon>Candidatus Thiodubiliella</taxon>
    </lineage>
</organism>
<name>A0A853F4Z1_9GAMM</name>